<keyword evidence="2" id="KW-1185">Reference proteome</keyword>
<dbReference type="Proteomes" id="UP000675747">
    <property type="component" value="Unassembled WGS sequence"/>
</dbReference>
<organism evidence="1 2">
    <name type="scientific">Coralloluteibacterium stylophorae</name>
    <dbReference type="NCBI Taxonomy" id="1776034"/>
    <lineage>
        <taxon>Bacteria</taxon>
        <taxon>Pseudomonadati</taxon>
        <taxon>Pseudomonadota</taxon>
        <taxon>Gammaproteobacteria</taxon>
        <taxon>Lysobacterales</taxon>
        <taxon>Lysobacteraceae</taxon>
        <taxon>Coralloluteibacterium</taxon>
    </lineage>
</organism>
<sequence length="75" mass="8154">MKIIVNAVLLTLGRGNVADLVSSISANMKARAARAEDRSCAIADKAIRQLAKADALNADAQRDRRIAFRFEELAQ</sequence>
<accession>A0AAP2CBC4</accession>
<dbReference type="AlphaFoldDB" id="A0AAP2CBC4"/>
<dbReference type="EMBL" id="JAGQFT020000006">
    <property type="protein sequence ID" value="MBS7457678.1"/>
    <property type="molecule type" value="Genomic_DNA"/>
</dbReference>
<evidence type="ECO:0000313" key="2">
    <source>
        <dbReference type="Proteomes" id="UP000675747"/>
    </source>
</evidence>
<comment type="caution">
    <text evidence="1">The sequence shown here is derived from an EMBL/GenBank/DDBJ whole genome shotgun (WGS) entry which is preliminary data.</text>
</comment>
<proteinExistence type="predicted"/>
<protein>
    <submittedName>
        <fullName evidence="1">Uncharacterized protein</fullName>
    </submittedName>
</protein>
<evidence type="ECO:0000313" key="1">
    <source>
        <dbReference type="EMBL" id="MBS7457678.1"/>
    </source>
</evidence>
<name>A0AAP2CBC4_9GAMM</name>
<reference evidence="1 2" key="1">
    <citation type="journal article" date="2021" name="Microbiol. Resour. Announc.">
        <title>Draft Genome Sequence of Coralloluteibacterium stylophorae LMG 29479T.</title>
        <authorList>
            <person name="Karlyshev A.V."/>
            <person name="Kudryashova E.B."/>
            <person name="Ariskina E.V."/>
            <person name="Conroy A.P."/>
            <person name="Abidueva E.Y."/>
        </authorList>
    </citation>
    <scope>NUCLEOTIDE SEQUENCE [LARGE SCALE GENOMIC DNA]</scope>
    <source>
        <strain evidence="1 2">LMG 29479</strain>
    </source>
</reference>
<dbReference type="RefSeq" id="WP_213173710.1">
    <property type="nucleotide sequence ID" value="NZ_JAGQFT020000006.1"/>
</dbReference>
<gene>
    <name evidence="1" type="ORF">KB893_011115</name>
</gene>